<gene>
    <name evidence="2" type="ORF">BG910_00820</name>
</gene>
<dbReference type="Pfam" id="PF13472">
    <property type="entry name" value="Lipase_GDSL_2"/>
    <property type="match status" value="1"/>
</dbReference>
<accession>A0A220RZA6</accession>
<keyword evidence="3" id="KW-1185">Reference proteome</keyword>
<organism evidence="2 3">
    <name type="scientific">Neisseria chenwenguii</name>
    <dbReference type="NCBI Taxonomy" id="1853278"/>
    <lineage>
        <taxon>Bacteria</taxon>
        <taxon>Pseudomonadati</taxon>
        <taxon>Pseudomonadota</taxon>
        <taxon>Betaproteobacteria</taxon>
        <taxon>Neisseriales</taxon>
        <taxon>Neisseriaceae</taxon>
        <taxon>Neisseria</taxon>
    </lineage>
</organism>
<dbReference type="Proteomes" id="UP000198238">
    <property type="component" value="Chromosome"/>
</dbReference>
<evidence type="ECO:0000313" key="3">
    <source>
        <dbReference type="Proteomes" id="UP000198238"/>
    </source>
</evidence>
<dbReference type="InterPro" id="IPR036514">
    <property type="entry name" value="SGNH_hydro_sf"/>
</dbReference>
<dbReference type="KEGG" id="nei:BG910_00820"/>
<dbReference type="EMBL" id="CP022278">
    <property type="protein sequence ID" value="ASK26478.1"/>
    <property type="molecule type" value="Genomic_DNA"/>
</dbReference>
<evidence type="ECO:0000313" key="2">
    <source>
        <dbReference type="EMBL" id="ASK26478.1"/>
    </source>
</evidence>
<reference evidence="2 3" key="1">
    <citation type="submission" date="2017-06" db="EMBL/GenBank/DDBJ databases">
        <title>Neisseria chenwenguii sp. nov., isolated from the intestinal contents of Tibetan Plateau Pika in Yushu, Qinghai Province, China.</title>
        <authorList>
            <person name="Zhang G."/>
        </authorList>
    </citation>
    <scope>NUCLEOTIDE SEQUENCE [LARGE SCALE GENOMIC DNA]</scope>
    <source>
        <strain evidence="2 3">10023</strain>
    </source>
</reference>
<evidence type="ECO:0000259" key="1">
    <source>
        <dbReference type="Pfam" id="PF13472"/>
    </source>
</evidence>
<dbReference type="SUPFAM" id="SSF52266">
    <property type="entry name" value="SGNH hydrolase"/>
    <property type="match status" value="1"/>
</dbReference>
<feature type="domain" description="SGNH hydrolase-type esterase" evidence="1">
    <location>
        <begin position="45"/>
        <end position="174"/>
    </location>
</feature>
<dbReference type="RefSeq" id="WP_089035201.1">
    <property type="nucleotide sequence ID" value="NZ_CP022278.1"/>
</dbReference>
<dbReference type="OrthoDB" id="9763981at2"/>
<dbReference type="InterPro" id="IPR013830">
    <property type="entry name" value="SGNH_hydro"/>
</dbReference>
<proteinExistence type="predicted"/>
<dbReference type="GO" id="GO:0016788">
    <property type="term" value="F:hydrolase activity, acting on ester bonds"/>
    <property type="evidence" value="ECO:0007669"/>
    <property type="project" value="UniProtKB-ARBA"/>
</dbReference>
<dbReference type="AlphaFoldDB" id="A0A220RZA6"/>
<dbReference type="CDD" id="cd00229">
    <property type="entry name" value="SGNH_hydrolase"/>
    <property type="match status" value="1"/>
</dbReference>
<sequence>MTLYLIGDSVRLGYEPHVRAALPEQTIVSPPENCQSSREVAQNIAAWTAGAGKGDTVHLNCGLHDIRIDANKTRPITDPAAYRRNLVQIFDHLKQTGANVIWANSTPFLEGVHNLVKPSRRYLADLHGRNLAAEALAAEYGFSVNDLYSLMYKQDLTALMVYDGLHFNEAGSRILGEAVVEAVKKQVKS</sequence>
<name>A0A220RZA6_9NEIS</name>
<dbReference type="Gene3D" id="3.40.50.1110">
    <property type="entry name" value="SGNH hydrolase"/>
    <property type="match status" value="1"/>
</dbReference>
<protein>
    <submittedName>
        <fullName evidence="2">Lipase</fullName>
    </submittedName>
</protein>